<keyword evidence="1" id="KW-1133">Transmembrane helix</keyword>
<feature type="transmembrane region" description="Helical" evidence="1">
    <location>
        <begin position="120"/>
        <end position="143"/>
    </location>
</feature>
<evidence type="ECO:0000313" key="3">
    <source>
        <dbReference type="Proteomes" id="UP000276770"/>
    </source>
</evidence>
<feature type="transmembrane region" description="Helical" evidence="1">
    <location>
        <begin position="186"/>
        <end position="202"/>
    </location>
</feature>
<proteinExistence type="predicted"/>
<feature type="transmembrane region" description="Helical" evidence="1">
    <location>
        <begin position="28"/>
        <end position="45"/>
    </location>
</feature>
<protein>
    <submittedName>
        <fullName evidence="2">YibE/F family protein</fullName>
    </submittedName>
</protein>
<organism evidence="2 3">
    <name type="scientific">Falsibacillus albus</name>
    <dbReference type="NCBI Taxonomy" id="2478915"/>
    <lineage>
        <taxon>Bacteria</taxon>
        <taxon>Bacillati</taxon>
        <taxon>Bacillota</taxon>
        <taxon>Bacilli</taxon>
        <taxon>Bacillales</taxon>
        <taxon>Bacillaceae</taxon>
        <taxon>Falsibacillus</taxon>
    </lineage>
</organism>
<dbReference type="OrthoDB" id="2414035at2"/>
<dbReference type="PIRSF" id="PIRSF031503">
    <property type="entry name" value="UCP031503_mp"/>
    <property type="match status" value="1"/>
</dbReference>
<evidence type="ECO:0000256" key="1">
    <source>
        <dbReference type="SAM" id="Phobius"/>
    </source>
</evidence>
<keyword evidence="3" id="KW-1185">Reference proteome</keyword>
<feature type="transmembrane region" description="Helical" evidence="1">
    <location>
        <begin position="223"/>
        <end position="246"/>
    </location>
</feature>
<sequence length="253" mass="27910">MNVLVVLSVILFILMVWVGGNQGARSFISLFFNFGVLLIAIFFMLDHHLNPILITMIACAVSSCINLFFINEFNRKTITAFISTLITIVILLIFIDIVASMAMIQGFGKEQLQELAPYSLYIGVDFVKIGVAVIIISTIGGITEVAISITSSMEEMLNHHPSIGRKELFLSGLRVGKDILGTDTNTLFFAFFGSYMALLIWFKDLHYSIGKIVNSKIFSAEMITIFCAGIGIALIIPIASGINAYFSVKTKER</sequence>
<dbReference type="PANTHER" id="PTHR41771:SF1">
    <property type="entry name" value="MEMBRANE PROTEIN"/>
    <property type="match status" value="1"/>
</dbReference>
<gene>
    <name evidence="2" type="ORF">D9X91_13845</name>
</gene>
<dbReference type="PANTHER" id="PTHR41771">
    <property type="entry name" value="MEMBRANE PROTEIN-RELATED"/>
    <property type="match status" value="1"/>
</dbReference>
<dbReference type="InterPro" id="IPR014564">
    <property type="entry name" value="UCP031503_TM"/>
</dbReference>
<accession>A0A3L7K1R1</accession>
<feature type="transmembrane region" description="Helical" evidence="1">
    <location>
        <begin position="77"/>
        <end position="99"/>
    </location>
</feature>
<dbReference type="Pfam" id="PF07907">
    <property type="entry name" value="YibE_F"/>
    <property type="match status" value="1"/>
</dbReference>
<keyword evidence="1" id="KW-0472">Membrane</keyword>
<dbReference type="InterPro" id="IPR012507">
    <property type="entry name" value="YibE_F"/>
</dbReference>
<reference evidence="2 3" key="1">
    <citation type="submission" date="2018-10" db="EMBL/GenBank/DDBJ databases">
        <title>Falsibacillus sp. genome draft.</title>
        <authorList>
            <person name="Shi S."/>
        </authorList>
    </citation>
    <scope>NUCLEOTIDE SEQUENCE [LARGE SCALE GENOMIC DNA]</scope>
    <source>
        <strain evidence="2 3">GY 10110</strain>
    </source>
</reference>
<comment type="caution">
    <text evidence="2">The sequence shown here is derived from an EMBL/GenBank/DDBJ whole genome shotgun (WGS) entry which is preliminary data.</text>
</comment>
<dbReference type="EMBL" id="RCVZ01000009">
    <property type="protein sequence ID" value="RLQ94612.1"/>
    <property type="molecule type" value="Genomic_DNA"/>
</dbReference>
<keyword evidence="1" id="KW-0812">Transmembrane</keyword>
<evidence type="ECO:0000313" key="2">
    <source>
        <dbReference type="EMBL" id="RLQ94612.1"/>
    </source>
</evidence>
<dbReference type="AlphaFoldDB" id="A0A3L7K1R1"/>
<feature type="transmembrane region" description="Helical" evidence="1">
    <location>
        <begin position="52"/>
        <end position="71"/>
    </location>
</feature>
<dbReference type="RefSeq" id="WP_121681225.1">
    <property type="nucleotide sequence ID" value="NZ_RCVZ01000009.1"/>
</dbReference>
<dbReference type="Proteomes" id="UP000276770">
    <property type="component" value="Unassembled WGS sequence"/>
</dbReference>
<name>A0A3L7K1R1_9BACI</name>